<dbReference type="AlphaFoldDB" id="A0A7W3RN78"/>
<dbReference type="SUPFAM" id="SSF51556">
    <property type="entry name" value="Metallo-dependent hydrolases"/>
    <property type="match status" value="1"/>
</dbReference>
<keyword evidence="3" id="KW-0378">Hydrolase</keyword>
<dbReference type="InterPro" id="IPR052350">
    <property type="entry name" value="Metallo-dep_Lactonases"/>
</dbReference>
<evidence type="ECO:0000259" key="2">
    <source>
        <dbReference type="Pfam" id="PF04909"/>
    </source>
</evidence>
<dbReference type="Gene3D" id="3.20.20.140">
    <property type="entry name" value="Metal-dependent hydrolases"/>
    <property type="match status" value="1"/>
</dbReference>
<comment type="caution">
    <text evidence="3">The sequence shown here is derived from an EMBL/GenBank/DDBJ whole genome shotgun (WGS) entry which is preliminary data.</text>
</comment>
<dbReference type="GO" id="GO:0016787">
    <property type="term" value="F:hydrolase activity"/>
    <property type="evidence" value="ECO:0007669"/>
    <property type="project" value="UniProtKB-KW"/>
</dbReference>
<dbReference type="EMBL" id="JACJIJ010000002">
    <property type="protein sequence ID" value="MBA9055962.1"/>
    <property type="molecule type" value="Genomic_DNA"/>
</dbReference>
<evidence type="ECO:0000256" key="1">
    <source>
        <dbReference type="ARBA" id="ARBA00038310"/>
    </source>
</evidence>
<evidence type="ECO:0000313" key="4">
    <source>
        <dbReference type="Proteomes" id="UP000577386"/>
    </source>
</evidence>
<dbReference type="GeneID" id="93976428"/>
<feature type="domain" description="Amidohydrolase-related" evidence="2">
    <location>
        <begin position="10"/>
        <end position="286"/>
    </location>
</feature>
<accession>A0A7W3RN78</accession>
<organism evidence="3 4">
    <name type="scientific">Streptomyces murinus</name>
    <dbReference type="NCBI Taxonomy" id="33900"/>
    <lineage>
        <taxon>Bacteria</taxon>
        <taxon>Bacillati</taxon>
        <taxon>Actinomycetota</taxon>
        <taxon>Actinomycetes</taxon>
        <taxon>Kitasatosporales</taxon>
        <taxon>Streptomycetaceae</taxon>
        <taxon>Streptomyces</taxon>
    </lineage>
</organism>
<dbReference type="RefSeq" id="WP_182776681.1">
    <property type="nucleotide sequence ID" value="NZ_BAAAHW010000005.1"/>
</dbReference>
<dbReference type="InterPro" id="IPR006680">
    <property type="entry name" value="Amidohydro-rel"/>
</dbReference>
<dbReference type="Pfam" id="PF04909">
    <property type="entry name" value="Amidohydro_2"/>
    <property type="match status" value="1"/>
</dbReference>
<reference evidence="3 4" key="1">
    <citation type="submission" date="2020-08" db="EMBL/GenBank/DDBJ databases">
        <title>Sequencing the genomes of 1000 actinobacteria strains.</title>
        <authorList>
            <person name="Klenk H.-P."/>
        </authorList>
    </citation>
    <scope>NUCLEOTIDE SEQUENCE [LARGE SCALE GENOMIC DNA]</scope>
    <source>
        <strain evidence="3 4">DSM 41827</strain>
    </source>
</reference>
<name>A0A7W3RN78_STRMR</name>
<dbReference type="PANTHER" id="PTHR43569">
    <property type="entry name" value="AMIDOHYDROLASE"/>
    <property type="match status" value="1"/>
</dbReference>
<gene>
    <name evidence="3" type="ORF">HDA42_005140</name>
</gene>
<proteinExistence type="inferred from homology"/>
<protein>
    <submittedName>
        <fullName evidence="3">L-fuconolactonase</fullName>
        <ecNumber evidence="3">3.1.1.-</ecNumber>
    </submittedName>
</protein>
<evidence type="ECO:0000313" key="3">
    <source>
        <dbReference type="EMBL" id="MBA9055962.1"/>
    </source>
</evidence>
<dbReference type="PANTHER" id="PTHR43569:SF2">
    <property type="entry name" value="AMIDOHYDROLASE-RELATED DOMAIN-CONTAINING PROTEIN"/>
    <property type="match status" value="1"/>
</dbReference>
<dbReference type="EC" id="3.1.1.-" evidence="3"/>
<sequence>MSGHAPGGVVDAHHHVWDLTVRDQPWITGPRLAPLRRSFSLDDLRADLRGTPVTATVVVQTVTAPEETPELLALAHAHPLVRGVVGWIDLMDPAVADRLAALRELPGGERLVAVRHQVQEEPDPEWLLRPAVLRGLRAVAAAGLAYDLVILSHQLPAATRAAALVPELPFVLDHLAKPPLRSGDLTPWSRDLTAFAALPHTTAKLSGLITEADPTTWTPAALAPATDAALRLFGPHRLMYGSDWPVCRLTTDYRTTLSTARTLTADLSAGEHHSVFTATATRVYGLAP</sequence>
<keyword evidence="4" id="KW-1185">Reference proteome</keyword>
<dbReference type="Proteomes" id="UP000577386">
    <property type="component" value="Unassembled WGS sequence"/>
</dbReference>
<dbReference type="InterPro" id="IPR032466">
    <property type="entry name" value="Metal_Hydrolase"/>
</dbReference>
<comment type="similarity">
    <text evidence="1">Belongs to the metallo-dependent hydrolases superfamily.</text>
</comment>